<dbReference type="AlphaFoldDB" id="A0A0K1JEZ0"/>
<accession>A0A0K1JEZ0</accession>
<reference evidence="1 2" key="1">
    <citation type="submission" date="2015-03" db="EMBL/GenBank/DDBJ databases">
        <title>Luteipulveratus halotolerans sp. nov., a novel actinobacterium (Dermacoccaceae) from Sarawak, Malaysia.</title>
        <authorList>
            <person name="Juboi H."/>
            <person name="Basik A."/>
            <person name="Shamsul S.S."/>
            <person name="Arnold P."/>
            <person name="Schmitt E.K."/>
            <person name="Sanglier J.-J."/>
            <person name="Yeo T."/>
        </authorList>
    </citation>
    <scope>NUCLEOTIDE SEQUENCE [LARGE SCALE GENOMIC DNA]</scope>
    <source>
        <strain evidence="1 2">MN07-A0370</strain>
    </source>
</reference>
<gene>
    <name evidence="1" type="ORF">VV02_03585</name>
</gene>
<protein>
    <recommendedName>
        <fullName evidence="3">Toxin-antitoxin system protein</fullName>
    </recommendedName>
</protein>
<evidence type="ECO:0000313" key="2">
    <source>
        <dbReference type="Proteomes" id="UP000066480"/>
    </source>
</evidence>
<proteinExistence type="predicted"/>
<dbReference type="Proteomes" id="UP000066480">
    <property type="component" value="Chromosome"/>
</dbReference>
<dbReference type="PATRIC" id="fig|571913.6.peg.736"/>
<organism evidence="1 2">
    <name type="scientific">Luteipulveratus mongoliensis</name>
    <dbReference type="NCBI Taxonomy" id="571913"/>
    <lineage>
        <taxon>Bacteria</taxon>
        <taxon>Bacillati</taxon>
        <taxon>Actinomycetota</taxon>
        <taxon>Actinomycetes</taxon>
        <taxon>Micrococcales</taxon>
        <taxon>Dermacoccaceae</taxon>
        <taxon>Luteipulveratus</taxon>
    </lineage>
</organism>
<evidence type="ECO:0008006" key="3">
    <source>
        <dbReference type="Google" id="ProtNLM"/>
    </source>
</evidence>
<dbReference type="EMBL" id="CP011112">
    <property type="protein sequence ID" value="AKU15158.1"/>
    <property type="molecule type" value="Genomic_DNA"/>
</dbReference>
<keyword evidence="2" id="KW-1185">Reference proteome</keyword>
<name>A0A0K1JEZ0_9MICO</name>
<sequence length="79" mass="8533">MAATTTIKVTPHARDRINERARAQGVTPAALLERLLDEHDRAQRFAAVRASYAALSPDDDYHAETAAWDATGEDGLDGA</sequence>
<dbReference type="RefSeq" id="WP_052589881.1">
    <property type="nucleotide sequence ID" value="NZ_CP011112.1"/>
</dbReference>
<dbReference type="OrthoDB" id="5195446at2"/>
<evidence type="ECO:0000313" key="1">
    <source>
        <dbReference type="EMBL" id="AKU15158.1"/>
    </source>
</evidence>
<dbReference type="KEGG" id="lmoi:VV02_03585"/>
<dbReference type="STRING" id="571913.VV02_03585"/>